<reference evidence="4 5" key="1">
    <citation type="journal article" date="2023" name="Arcadia Sci">
        <title>De novo assembly of a long-read Amblyomma americanum tick genome.</title>
        <authorList>
            <person name="Chou S."/>
            <person name="Poskanzer K.E."/>
            <person name="Rollins M."/>
            <person name="Thuy-Boun P.S."/>
        </authorList>
    </citation>
    <scope>NUCLEOTIDE SEQUENCE [LARGE SCALE GENOMIC DNA]</scope>
    <source>
        <strain evidence="4">F_SG_1</strain>
        <tissue evidence="4">Salivary glands</tissue>
    </source>
</reference>
<accession>A0AAQ4E1D2</accession>
<evidence type="ECO:0000256" key="1">
    <source>
        <dbReference type="ARBA" id="ARBA00006652"/>
    </source>
</evidence>
<keyword evidence="5" id="KW-1185">Reference proteome</keyword>
<feature type="region of interest" description="Disordered" evidence="3">
    <location>
        <begin position="29"/>
        <end position="113"/>
    </location>
</feature>
<protein>
    <submittedName>
        <fullName evidence="4">Uncharacterized protein</fullName>
    </submittedName>
</protein>
<evidence type="ECO:0000256" key="3">
    <source>
        <dbReference type="SAM" id="MobiDB-lite"/>
    </source>
</evidence>
<feature type="compositionally biased region" description="Low complexity" evidence="3">
    <location>
        <begin position="325"/>
        <end position="338"/>
    </location>
</feature>
<feature type="compositionally biased region" description="Acidic residues" evidence="3">
    <location>
        <begin position="86"/>
        <end position="95"/>
    </location>
</feature>
<feature type="region of interest" description="Disordered" evidence="3">
    <location>
        <begin position="259"/>
        <end position="287"/>
    </location>
</feature>
<feature type="compositionally biased region" description="Acidic residues" evidence="3">
    <location>
        <begin position="516"/>
        <end position="525"/>
    </location>
</feature>
<dbReference type="AlphaFoldDB" id="A0AAQ4E1D2"/>
<evidence type="ECO:0000313" key="4">
    <source>
        <dbReference type="EMBL" id="KAK8768522.1"/>
    </source>
</evidence>
<comment type="caution">
    <text evidence="4">The sequence shown here is derived from an EMBL/GenBank/DDBJ whole genome shotgun (WGS) entry which is preliminary data.</text>
</comment>
<comment type="similarity">
    <text evidence="1">Belongs to the SLAIN motif-containing family.</text>
</comment>
<dbReference type="EMBL" id="JARKHS020023791">
    <property type="protein sequence ID" value="KAK8768522.1"/>
    <property type="molecule type" value="Genomic_DNA"/>
</dbReference>
<feature type="region of interest" description="Disordered" evidence="3">
    <location>
        <begin position="319"/>
        <end position="525"/>
    </location>
</feature>
<dbReference type="InterPro" id="IPR026179">
    <property type="entry name" value="Slain"/>
</dbReference>
<evidence type="ECO:0000256" key="2">
    <source>
        <dbReference type="ARBA" id="ARBA00023054"/>
    </source>
</evidence>
<feature type="region of interest" description="Disordered" evidence="3">
    <location>
        <begin position="295"/>
        <end position="314"/>
    </location>
</feature>
<proteinExistence type="inferred from homology"/>
<feature type="compositionally biased region" description="Polar residues" evidence="3">
    <location>
        <begin position="260"/>
        <end position="278"/>
    </location>
</feature>
<keyword evidence="2" id="KW-0175">Coiled coil</keyword>
<feature type="compositionally biased region" description="Low complexity" evidence="3">
    <location>
        <begin position="405"/>
        <end position="431"/>
    </location>
</feature>
<dbReference type="GO" id="GO:0035371">
    <property type="term" value="C:microtubule plus-end"/>
    <property type="evidence" value="ECO:0007669"/>
    <property type="project" value="TreeGrafter"/>
</dbReference>
<feature type="compositionally biased region" description="Low complexity" evidence="3">
    <location>
        <begin position="455"/>
        <end position="486"/>
    </location>
</feature>
<feature type="compositionally biased region" description="Basic and acidic residues" evidence="3">
    <location>
        <begin position="45"/>
        <end position="55"/>
    </location>
</feature>
<name>A0AAQ4E1D2_AMBAM</name>
<feature type="compositionally biased region" description="Polar residues" evidence="3">
    <location>
        <begin position="366"/>
        <end position="392"/>
    </location>
</feature>
<dbReference type="Proteomes" id="UP001321473">
    <property type="component" value="Unassembled WGS sequence"/>
</dbReference>
<dbReference type="GO" id="GO:0031116">
    <property type="term" value="P:positive regulation of microtubule polymerization"/>
    <property type="evidence" value="ECO:0007669"/>
    <property type="project" value="TreeGrafter"/>
</dbReference>
<dbReference type="PANTHER" id="PTHR22406">
    <property type="entry name" value="NASCENT POLYPEPTIDE-ASSOCIATED COMPLEX SUBUNIT ALPHA, MUSCLE-SPECIFIC FORM"/>
    <property type="match status" value="1"/>
</dbReference>
<dbReference type="PANTHER" id="PTHR22406:SF7">
    <property type="entry name" value="NASCENT POLYPEPTIDE-ASSOCIATED COMPLEX SUBUNIT ALPHA, MUSCLE-SPECIFIC FORM"/>
    <property type="match status" value="1"/>
</dbReference>
<feature type="compositionally biased region" description="Basic and acidic residues" evidence="3">
    <location>
        <begin position="66"/>
        <end position="75"/>
    </location>
</feature>
<dbReference type="GO" id="GO:0031122">
    <property type="term" value="P:cytoplasmic microtubule organization"/>
    <property type="evidence" value="ECO:0007669"/>
    <property type="project" value="TreeGrafter"/>
</dbReference>
<organism evidence="4 5">
    <name type="scientific">Amblyomma americanum</name>
    <name type="common">Lone star tick</name>
    <dbReference type="NCBI Taxonomy" id="6943"/>
    <lineage>
        <taxon>Eukaryota</taxon>
        <taxon>Metazoa</taxon>
        <taxon>Ecdysozoa</taxon>
        <taxon>Arthropoda</taxon>
        <taxon>Chelicerata</taxon>
        <taxon>Arachnida</taxon>
        <taxon>Acari</taxon>
        <taxon>Parasitiformes</taxon>
        <taxon>Ixodida</taxon>
        <taxon>Ixodoidea</taxon>
        <taxon>Ixodidae</taxon>
        <taxon>Amblyomminae</taxon>
        <taxon>Amblyomma</taxon>
    </lineage>
</organism>
<evidence type="ECO:0000313" key="5">
    <source>
        <dbReference type="Proteomes" id="UP001321473"/>
    </source>
</evidence>
<gene>
    <name evidence="4" type="ORF">V5799_015012</name>
</gene>
<dbReference type="GO" id="GO:0007020">
    <property type="term" value="P:microtubule nucleation"/>
    <property type="evidence" value="ECO:0007669"/>
    <property type="project" value="TreeGrafter"/>
</dbReference>
<sequence length="525" mass="56691">MMEDVSSFALDPQEEMRLLKDKVRQLELQNKQLRRSQQRSLSPCKTEEKNSKELKQSLNMSMSDEGNEKSSKESSLEDLGLIDVDPVSELDEETWLSEPAATGPSGETSPSVLDWVRGDASELGPRELSVNAARLSLANKLDEITQLASTAQKLRQMLSCVKSNSGPNRTFDSRTFTRPRRRRPALDLEAMPTIAAVETGPRELPAQPSAQTVATQGVVSSSKEAALPASPVPPVVNAQTLTRPPVNVHEIARLQEESLRLSSPISSPKRISTPSARPNDSRPDDLYTDDRHVVHQSRTHCAEGDTRQRLRTPPLTMARTMENQSPSPGNSPYGSNSSLHQISQIPNKGATRRSLPNLSRVLNGLGTRSPSGHQSKQQQPSLSQRSELSQLPQPEVAGRSALPMSARTRSSSVAAAAATHSSSGPSSARTSHAGRRSLGLPQRVSHASPSRMPLPARFVPATPAAPVATAAPAPASAPQRSGLPRPSRIPPPPSKKRSGIPAFSRNAAMPSRFAEPDDDWSDGCY</sequence>